<dbReference type="InterPro" id="IPR011009">
    <property type="entry name" value="Kinase-like_dom_sf"/>
</dbReference>
<evidence type="ECO:0000313" key="2">
    <source>
        <dbReference type="Proteomes" id="UP000614334"/>
    </source>
</evidence>
<dbReference type="Proteomes" id="UP000614334">
    <property type="component" value="Unassembled WGS sequence"/>
</dbReference>
<sequence>MYNLKSSEGIFEYLNGTRFSASDVQSLSGGSSAFTYRVILENPLKTGEKTVVLKHFESVAARIEGMEADLDRADHEYIALSAIAASGLFDSESTVQAPRPIEYDQKTHTIFMYDLGSPIPLAQVLERGFENNESPESETLKLASDIGEAMGDFIGRLHNWSTRAEQETLRSYFAKKPDWNQKVVAVFGSFITLSADRFKLHEAWTDMLIARECQEASVTRSDCVLVMGDCSLHNTLVSPPSEGQNMRIYLTDLEVARFSEPEVDMGELTASAASFELLYYPNMGYPFIPALHRAYRRHRTLDPGRIGATTGTCLMGIGPLFPWAKNKDEAQLRKIAVAGLELLEYSFKYDRDSLRSSPILQHLFSPRDEQHI</sequence>
<accession>A0A8H7M5B2</accession>
<dbReference type="EMBL" id="JACYCF010000008">
    <property type="protein sequence ID" value="KAF8755587.1"/>
    <property type="molecule type" value="Genomic_DNA"/>
</dbReference>
<reference evidence="1" key="1">
    <citation type="submission" date="2020-09" db="EMBL/GenBank/DDBJ databases">
        <title>Comparative genome analyses of four rice-infecting Rhizoctonia solani isolates reveal extensive enrichment of homogalacturonan modification genes.</title>
        <authorList>
            <person name="Lee D.-Y."/>
            <person name="Jeon J."/>
            <person name="Kim K.-T."/>
            <person name="Cheong K."/>
            <person name="Song H."/>
            <person name="Choi G."/>
            <person name="Ko J."/>
            <person name="Opiyo S.O."/>
            <person name="Zuo S."/>
            <person name="Madhav S."/>
            <person name="Lee Y.-H."/>
            <person name="Wang G.-L."/>
        </authorList>
    </citation>
    <scope>NUCLEOTIDE SEQUENCE</scope>
    <source>
        <strain evidence="1">AG1-IA B2</strain>
    </source>
</reference>
<proteinExistence type="predicted"/>
<organism evidence="1 2">
    <name type="scientific">Rhizoctonia solani</name>
    <dbReference type="NCBI Taxonomy" id="456999"/>
    <lineage>
        <taxon>Eukaryota</taxon>
        <taxon>Fungi</taxon>
        <taxon>Dikarya</taxon>
        <taxon>Basidiomycota</taxon>
        <taxon>Agaricomycotina</taxon>
        <taxon>Agaricomycetes</taxon>
        <taxon>Cantharellales</taxon>
        <taxon>Ceratobasidiaceae</taxon>
        <taxon>Rhizoctonia</taxon>
    </lineage>
</organism>
<name>A0A8H7M5B2_9AGAM</name>
<keyword evidence="1" id="KW-0808">Transferase</keyword>
<evidence type="ECO:0000313" key="1">
    <source>
        <dbReference type="EMBL" id="KAF8755587.1"/>
    </source>
</evidence>
<dbReference type="Gene3D" id="3.30.200.20">
    <property type="entry name" value="Phosphorylase Kinase, domain 1"/>
    <property type="match status" value="1"/>
</dbReference>
<dbReference type="GO" id="GO:0016740">
    <property type="term" value="F:transferase activity"/>
    <property type="evidence" value="ECO:0007669"/>
    <property type="project" value="UniProtKB-KW"/>
</dbReference>
<dbReference type="SUPFAM" id="SSF56112">
    <property type="entry name" value="Protein kinase-like (PK-like)"/>
    <property type="match status" value="1"/>
</dbReference>
<protein>
    <submittedName>
        <fullName evidence="1">Phosphotransferase enzyme family</fullName>
    </submittedName>
</protein>
<dbReference type="AlphaFoldDB" id="A0A8H7M5B2"/>
<comment type="caution">
    <text evidence="1">The sequence shown here is derived from an EMBL/GenBank/DDBJ whole genome shotgun (WGS) entry which is preliminary data.</text>
</comment>
<gene>
    <name evidence="1" type="ORF">RHS01_05311</name>
</gene>
<dbReference type="Gene3D" id="3.90.1200.10">
    <property type="match status" value="1"/>
</dbReference>